<accession>A0A0C2RU88</accession>
<evidence type="ECO:0000313" key="2">
    <source>
        <dbReference type="Proteomes" id="UP000054549"/>
    </source>
</evidence>
<dbReference type="EMBL" id="KN819265">
    <property type="protein sequence ID" value="KIL53805.1"/>
    <property type="molecule type" value="Genomic_DNA"/>
</dbReference>
<dbReference type="GO" id="GO:0046872">
    <property type="term" value="F:metal ion binding"/>
    <property type="evidence" value="ECO:0007669"/>
    <property type="project" value="InterPro"/>
</dbReference>
<organism evidence="1 2">
    <name type="scientific">Amanita muscaria (strain Koide BX008)</name>
    <dbReference type="NCBI Taxonomy" id="946122"/>
    <lineage>
        <taxon>Eukaryota</taxon>
        <taxon>Fungi</taxon>
        <taxon>Dikarya</taxon>
        <taxon>Basidiomycota</taxon>
        <taxon>Agaricomycotina</taxon>
        <taxon>Agaricomycetes</taxon>
        <taxon>Agaricomycetidae</taxon>
        <taxon>Agaricales</taxon>
        <taxon>Pluteineae</taxon>
        <taxon>Amanitaceae</taxon>
        <taxon>Amanita</taxon>
    </lineage>
</organism>
<dbReference type="STRING" id="946122.A0A0C2RU88"/>
<dbReference type="Proteomes" id="UP000054549">
    <property type="component" value="Unassembled WGS sequence"/>
</dbReference>
<proteinExistence type="predicted"/>
<dbReference type="Gene3D" id="3.30.830.10">
    <property type="entry name" value="Metalloenzyme, LuxS/M16 peptidase-like"/>
    <property type="match status" value="1"/>
</dbReference>
<dbReference type="InterPro" id="IPR011249">
    <property type="entry name" value="Metalloenz_LuxS/M16"/>
</dbReference>
<keyword evidence="2" id="KW-1185">Reference proteome</keyword>
<dbReference type="InParanoid" id="A0A0C2RU88"/>
<dbReference type="SUPFAM" id="SSF63411">
    <property type="entry name" value="LuxS/MPP-like metallohydrolase"/>
    <property type="match status" value="1"/>
</dbReference>
<dbReference type="OrthoDB" id="10251424at2759"/>
<protein>
    <submittedName>
        <fullName evidence="1">Uncharacterized protein</fullName>
    </submittedName>
</protein>
<evidence type="ECO:0000313" key="1">
    <source>
        <dbReference type="EMBL" id="KIL53805.1"/>
    </source>
</evidence>
<name>A0A0C2RU88_AMAMK</name>
<reference evidence="1 2" key="1">
    <citation type="submission" date="2014-04" db="EMBL/GenBank/DDBJ databases">
        <title>Evolutionary Origins and Diversification of the Mycorrhizal Mutualists.</title>
        <authorList>
            <consortium name="DOE Joint Genome Institute"/>
            <consortium name="Mycorrhizal Genomics Consortium"/>
            <person name="Kohler A."/>
            <person name="Kuo A."/>
            <person name="Nagy L.G."/>
            <person name="Floudas D."/>
            <person name="Copeland A."/>
            <person name="Barry K.W."/>
            <person name="Cichocki N."/>
            <person name="Veneault-Fourrey C."/>
            <person name="LaButti K."/>
            <person name="Lindquist E.A."/>
            <person name="Lipzen A."/>
            <person name="Lundell T."/>
            <person name="Morin E."/>
            <person name="Murat C."/>
            <person name="Riley R."/>
            <person name="Ohm R."/>
            <person name="Sun H."/>
            <person name="Tunlid A."/>
            <person name="Henrissat B."/>
            <person name="Grigoriev I.V."/>
            <person name="Hibbett D.S."/>
            <person name="Martin F."/>
        </authorList>
    </citation>
    <scope>NUCLEOTIDE SEQUENCE [LARGE SCALE GENOMIC DNA]</scope>
    <source>
        <strain evidence="1 2">Koide BX008</strain>
    </source>
</reference>
<dbReference type="AlphaFoldDB" id="A0A0C2RU88"/>
<gene>
    <name evidence="1" type="ORF">M378DRAFT_19540</name>
</gene>
<sequence length="81" mass="8798">MPLGHQAHAQTNFVGSEVRTWDDEVPTAHIAIAVEGVCWSSPDYFPVVVMQGIFVSRRHPTLTGLEDLPACLPNDNLLASA</sequence>
<dbReference type="HOGENOM" id="CLU_2573377_0_0_1"/>